<protein>
    <submittedName>
        <fullName evidence="1">Uncharacterized protein</fullName>
    </submittedName>
</protein>
<reference evidence="1 2" key="1">
    <citation type="submission" date="2011-11" db="EMBL/GenBank/DDBJ databases">
        <title>The Noncontiguous Finished genome of Desulfosporosinus youngiae DSM 17734.</title>
        <authorList>
            <consortium name="US DOE Joint Genome Institute (JGI-PGF)"/>
            <person name="Lucas S."/>
            <person name="Han J."/>
            <person name="Lapidus A."/>
            <person name="Cheng J.-F."/>
            <person name="Goodwin L."/>
            <person name="Pitluck S."/>
            <person name="Peters L."/>
            <person name="Ovchinnikova G."/>
            <person name="Lu M."/>
            <person name="Land M.L."/>
            <person name="Hauser L."/>
            <person name="Pester M."/>
            <person name="Spring S."/>
            <person name="Ollivier B."/>
            <person name="Rattei T."/>
            <person name="Klenk H.-P."/>
            <person name="Wagner M."/>
            <person name="Loy A."/>
            <person name="Woyke T.J."/>
        </authorList>
    </citation>
    <scope>NUCLEOTIDE SEQUENCE [LARGE SCALE GENOMIC DNA]</scope>
    <source>
        <strain evidence="1 2">DSM 17734</strain>
    </source>
</reference>
<name>H5XVB9_9FIRM</name>
<dbReference type="AlphaFoldDB" id="H5XVB9"/>
<evidence type="ECO:0000313" key="1">
    <source>
        <dbReference type="EMBL" id="EHQ89855.1"/>
    </source>
</evidence>
<accession>H5XVB9</accession>
<dbReference type="EMBL" id="CM001441">
    <property type="protein sequence ID" value="EHQ89855.1"/>
    <property type="molecule type" value="Genomic_DNA"/>
</dbReference>
<keyword evidence="2" id="KW-1185">Reference proteome</keyword>
<evidence type="ECO:0000313" key="2">
    <source>
        <dbReference type="Proteomes" id="UP000005104"/>
    </source>
</evidence>
<dbReference type="Proteomes" id="UP000005104">
    <property type="component" value="Chromosome"/>
</dbReference>
<sequence>MIQYMTDHVERDEATHRPVAVLEGRAGTALRQWLQENKQRISIISRDRICSKTFGQVKKCLKKTLTI</sequence>
<proteinExistence type="predicted"/>
<organism evidence="1 2">
    <name type="scientific">Desulfosporosinus youngiae DSM 17734</name>
    <dbReference type="NCBI Taxonomy" id="768710"/>
    <lineage>
        <taxon>Bacteria</taxon>
        <taxon>Bacillati</taxon>
        <taxon>Bacillota</taxon>
        <taxon>Clostridia</taxon>
        <taxon>Eubacteriales</taxon>
        <taxon>Desulfitobacteriaceae</taxon>
        <taxon>Desulfosporosinus</taxon>
    </lineage>
</organism>
<dbReference type="HOGENOM" id="CLU_2805542_0_0_9"/>
<gene>
    <name evidence="1" type="ORF">DesyoDRAFT_2806</name>
</gene>